<evidence type="ECO:0000256" key="3">
    <source>
        <dbReference type="ARBA" id="ARBA00023002"/>
    </source>
</evidence>
<evidence type="ECO:0000259" key="5">
    <source>
        <dbReference type="Pfam" id="PF00296"/>
    </source>
</evidence>
<dbReference type="InterPro" id="IPR019952">
    <property type="entry name" value="F420_OxRdatse_Rv1855c_pred"/>
</dbReference>
<name>A0ABX6SSZ8_9ACTN</name>
<evidence type="ECO:0000256" key="1">
    <source>
        <dbReference type="ARBA" id="ARBA00022630"/>
    </source>
</evidence>
<dbReference type="Pfam" id="PF00296">
    <property type="entry name" value="Bac_luciferase"/>
    <property type="match status" value="1"/>
</dbReference>
<reference evidence="6 7" key="1">
    <citation type="submission" date="2020-08" db="EMBL/GenBank/DDBJ databases">
        <title>Novel species in genus Aeromicrobium.</title>
        <authorList>
            <person name="Zhang G."/>
        </authorList>
    </citation>
    <scope>NUCLEOTIDE SEQUENCE [LARGE SCALE GENOMIC DNA]</scope>
    <source>
        <strain evidence="7">zg-629</strain>
    </source>
</reference>
<dbReference type="RefSeq" id="WP_187411661.1">
    <property type="nucleotide sequence ID" value="NZ_CP060587.1"/>
</dbReference>
<keyword evidence="3" id="KW-0560">Oxidoreductase</keyword>
<proteinExistence type="predicted"/>
<sequence>MRFSVHVYDFTLPGEPDTLGPTLAETARTAEQIGADSVTLMDHWFQMENVGRSEDPMLEGYTSLGFLAGVTERVKLGLLVTGVTYRHPGLLAKTVTTLDVLSGGRAILGLGAAWYEREHLALGVPYPPLGERFERLEETLQIVHQMWSDDDGPYEGKHYRLAETICQPQPIQRPHPPIVIGGQGEKKTLRLVAQYGDACNLFPIGVDGIKHKLEVLERHCEDVGRDPAEIRRTMLPPGDAVADPDAFLSQLEQYAALGIETVSVQPEGPDPVRWVTEFGEKVAPRLAEIG</sequence>
<keyword evidence="4" id="KW-0503">Monooxygenase</keyword>
<dbReference type="Gene3D" id="3.20.20.30">
    <property type="entry name" value="Luciferase-like domain"/>
    <property type="match status" value="1"/>
</dbReference>
<gene>
    <name evidence="6" type="ORF">H9L21_00690</name>
</gene>
<dbReference type="InterPro" id="IPR036661">
    <property type="entry name" value="Luciferase-like_sf"/>
</dbReference>
<dbReference type="EMBL" id="CP060587">
    <property type="protein sequence ID" value="QNL94534.1"/>
    <property type="molecule type" value="Genomic_DNA"/>
</dbReference>
<dbReference type="InterPro" id="IPR011251">
    <property type="entry name" value="Luciferase-like_dom"/>
</dbReference>
<evidence type="ECO:0000313" key="6">
    <source>
        <dbReference type="EMBL" id="QNL94534.1"/>
    </source>
</evidence>
<dbReference type="Proteomes" id="UP000515871">
    <property type="component" value="Chromosome"/>
</dbReference>
<evidence type="ECO:0000256" key="4">
    <source>
        <dbReference type="ARBA" id="ARBA00023033"/>
    </source>
</evidence>
<keyword evidence="1" id="KW-0285">Flavoprotein</keyword>
<accession>A0ABX6SSZ8</accession>
<evidence type="ECO:0000256" key="2">
    <source>
        <dbReference type="ARBA" id="ARBA00022643"/>
    </source>
</evidence>
<dbReference type="InterPro" id="IPR050172">
    <property type="entry name" value="SsuD_RutA_monooxygenase"/>
</dbReference>
<evidence type="ECO:0000313" key="7">
    <source>
        <dbReference type="Proteomes" id="UP000515871"/>
    </source>
</evidence>
<dbReference type="SUPFAM" id="SSF51679">
    <property type="entry name" value="Bacterial luciferase-like"/>
    <property type="match status" value="1"/>
</dbReference>
<protein>
    <submittedName>
        <fullName evidence="6">LLM class F420-dependent oxidoreductase</fullName>
    </submittedName>
</protein>
<organism evidence="6 7">
    <name type="scientific">Aeromicrobium senzhongii</name>
    <dbReference type="NCBI Taxonomy" id="2663859"/>
    <lineage>
        <taxon>Bacteria</taxon>
        <taxon>Bacillati</taxon>
        <taxon>Actinomycetota</taxon>
        <taxon>Actinomycetes</taxon>
        <taxon>Propionibacteriales</taxon>
        <taxon>Nocardioidaceae</taxon>
        <taxon>Aeromicrobium</taxon>
    </lineage>
</organism>
<keyword evidence="2" id="KW-0288">FMN</keyword>
<dbReference type="NCBIfam" id="TIGR03560">
    <property type="entry name" value="F420_Rv1855c"/>
    <property type="match status" value="1"/>
</dbReference>
<feature type="domain" description="Luciferase-like" evidence="5">
    <location>
        <begin position="23"/>
        <end position="234"/>
    </location>
</feature>
<keyword evidence="7" id="KW-1185">Reference proteome</keyword>
<dbReference type="PANTHER" id="PTHR42847">
    <property type="entry name" value="ALKANESULFONATE MONOOXYGENASE"/>
    <property type="match status" value="1"/>
</dbReference>
<dbReference type="PANTHER" id="PTHR42847:SF8">
    <property type="entry name" value="CONSERVED PROTEIN"/>
    <property type="match status" value="1"/>
</dbReference>